<dbReference type="Proteomes" id="UP000603904">
    <property type="component" value="Unassembled WGS sequence"/>
</dbReference>
<gene>
    <name evidence="1" type="ORF">Mco01_76100</name>
</gene>
<sequence length="114" mass="13043">MSETTYEYEPDTLDEHGEVVRRGRLIRSVTVHDPLWTEEDLGWAMAERANANSLCPTGCGHYLDETTDPALEGEWEVPTPTVCFACRELEKAKAPYQADDVDPGHLFHVRRRQR</sequence>
<comment type="caution">
    <text evidence="1">The sequence shown here is derived from an EMBL/GenBank/DDBJ whole genome shotgun (WGS) entry which is preliminary data.</text>
</comment>
<organism evidence="1 2">
    <name type="scientific">Microbispora corallina</name>
    <dbReference type="NCBI Taxonomy" id="83302"/>
    <lineage>
        <taxon>Bacteria</taxon>
        <taxon>Bacillati</taxon>
        <taxon>Actinomycetota</taxon>
        <taxon>Actinomycetes</taxon>
        <taxon>Streptosporangiales</taxon>
        <taxon>Streptosporangiaceae</taxon>
        <taxon>Microbispora</taxon>
    </lineage>
</organism>
<dbReference type="EMBL" id="BOOC01000064">
    <property type="protein sequence ID" value="GIH44610.1"/>
    <property type="molecule type" value="Genomic_DNA"/>
</dbReference>
<evidence type="ECO:0008006" key="3">
    <source>
        <dbReference type="Google" id="ProtNLM"/>
    </source>
</evidence>
<evidence type="ECO:0000313" key="1">
    <source>
        <dbReference type="EMBL" id="GIH44610.1"/>
    </source>
</evidence>
<name>A0ABQ4GC56_9ACTN</name>
<keyword evidence="2" id="KW-1185">Reference proteome</keyword>
<accession>A0ABQ4GC56</accession>
<protein>
    <recommendedName>
        <fullName evidence="3">DksA C4-type domain-containing protein</fullName>
    </recommendedName>
</protein>
<reference evidence="1 2" key="1">
    <citation type="submission" date="2021-01" db="EMBL/GenBank/DDBJ databases">
        <title>Whole genome shotgun sequence of Microbispora corallina NBRC 16416.</title>
        <authorList>
            <person name="Komaki H."/>
            <person name="Tamura T."/>
        </authorList>
    </citation>
    <scope>NUCLEOTIDE SEQUENCE [LARGE SCALE GENOMIC DNA]</scope>
    <source>
        <strain evidence="1 2">NBRC 16416</strain>
    </source>
</reference>
<evidence type="ECO:0000313" key="2">
    <source>
        <dbReference type="Proteomes" id="UP000603904"/>
    </source>
</evidence>
<proteinExistence type="predicted"/>